<dbReference type="AlphaFoldDB" id="A0A6S6TWV4"/>
<dbReference type="EMBL" id="CACVAZ010000190">
    <property type="protein sequence ID" value="CAA6825112.1"/>
    <property type="molecule type" value="Genomic_DNA"/>
</dbReference>
<protein>
    <submittedName>
        <fullName evidence="1">Uncharacterized protein</fullName>
    </submittedName>
</protein>
<evidence type="ECO:0000313" key="1">
    <source>
        <dbReference type="EMBL" id="CAA6825112.1"/>
    </source>
</evidence>
<organism evidence="1">
    <name type="scientific">uncultured Sulfurovum sp</name>
    <dbReference type="NCBI Taxonomy" id="269237"/>
    <lineage>
        <taxon>Bacteria</taxon>
        <taxon>Pseudomonadati</taxon>
        <taxon>Campylobacterota</taxon>
        <taxon>Epsilonproteobacteria</taxon>
        <taxon>Campylobacterales</taxon>
        <taxon>Sulfurovaceae</taxon>
        <taxon>Sulfurovum</taxon>
        <taxon>environmental samples</taxon>
    </lineage>
</organism>
<proteinExistence type="predicted"/>
<name>A0A6S6TWV4_9BACT</name>
<sequence>MLFKTLFQPALYIMSKLSFKTKIISSILLLFILLLLPSRTLFTEYIQKNDRY</sequence>
<feature type="non-terminal residue" evidence="1">
    <location>
        <position position="52"/>
    </location>
</feature>
<gene>
    <name evidence="1" type="ORF">HELGO_WM59362</name>
</gene>
<reference evidence="1" key="1">
    <citation type="submission" date="2020-01" db="EMBL/GenBank/DDBJ databases">
        <authorList>
            <person name="Meier V. D."/>
            <person name="Meier V D."/>
        </authorList>
    </citation>
    <scope>NUCLEOTIDE SEQUENCE</scope>
    <source>
        <strain evidence="1">HLG_WM_MAG_02</strain>
    </source>
</reference>
<accession>A0A6S6TWV4</accession>